<feature type="non-terminal residue" evidence="2">
    <location>
        <position position="1"/>
    </location>
</feature>
<feature type="non-terminal residue" evidence="2">
    <location>
        <position position="271"/>
    </location>
</feature>
<gene>
    <name evidence="2" type="ORF">AVDCRST_MAG68-4510</name>
</gene>
<protein>
    <submittedName>
        <fullName evidence="2">Uncharacterized protein</fullName>
    </submittedName>
</protein>
<dbReference type="EMBL" id="CADCTW010000205">
    <property type="protein sequence ID" value="CAA9361775.1"/>
    <property type="molecule type" value="Genomic_DNA"/>
</dbReference>
<proteinExistence type="predicted"/>
<accession>A0A6J4MM16</accession>
<feature type="compositionally biased region" description="Pro residues" evidence="1">
    <location>
        <begin position="262"/>
        <end position="271"/>
    </location>
</feature>
<evidence type="ECO:0000313" key="2">
    <source>
        <dbReference type="EMBL" id="CAA9361775.1"/>
    </source>
</evidence>
<feature type="region of interest" description="Disordered" evidence="1">
    <location>
        <begin position="225"/>
        <end position="271"/>
    </location>
</feature>
<name>A0A6J4MM16_9BACT</name>
<organism evidence="2">
    <name type="scientific">uncultured Gemmatimonadota bacterium</name>
    <dbReference type="NCBI Taxonomy" id="203437"/>
    <lineage>
        <taxon>Bacteria</taxon>
        <taxon>Pseudomonadati</taxon>
        <taxon>Gemmatimonadota</taxon>
        <taxon>environmental samples</taxon>
    </lineage>
</organism>
<reference evidence="2" key="1">
    <citation type="submission" date="2020-02" db="EMBL/GenBank/DDBJ databases">
        <authorList>
            <person name="Meier V. D."/>
        </authorList>
    </citation>
    <scope>NUCLEOTIDE SEQUENCE</scope>
    <source>
        <strain evidence="2">AVDCRST_MAG68</strain>
    </source>
</reference>
<sequence>ACHPDRAPRGRPHLVLGDVQGRPARGLHLPQVLAQHHHRVHRGADPRARRAAGSLHLGAPGRLLRPGVRGRAPDAGAVEDVHPRGRPVQVLHPHAVRNPGEAGEEPCGALVALRGGAGAPGGAAVGRQPPDAGLPGRQPLAGALHGGLHRRVAHGVRRGVEGRAGGGVRDLQVLSQPRRGAELGDRDGVLHHQLDLHRHRGGRLLGGHHRDVQDLLLPQQAPREVRRQAHPVPQDPGAALDRGGPLRLHLGGGDLLPGPGLHGPPPRPPPV</sequence>
<feature type="compositionally biased region" description="Low complexity" evidence="1">
    <location>
        <begin position="240"/>
        <end position="249"/>
    </location>
</feature>
<evidence type="ECO:0000256" key="1">
    <source>
        <dbReference type="SAM" id="MobiDB-lite"/>
    </source>
</evidence>
<dbReference type="AlphaFoldDB" id="A0A6J4MM16"/>